<dbReference type="GO" id="GO:0005886">
    <property type="term" value="C:plasma membrane"/>
    <property type="evidence" value="ECO:0007669"/>
    <property type="project" value="UniProtKB-SubCell"/>
</dbReference>
<evidence type="ECO:0000259" key="9">
    <source>
        <dbReference type="PROSITE" id="PS00022"/>
    </source>
</evidence>
<comment type="subcellular location">
    <subcellularLocation>
        <location evidence="1">Cell membrane</location>
        <topology evidence="1">Multi-pass membrane protein</topology>
    </subcellularLocation>
</comment>
<feature type="transmembrane region" description="Helical" evidence="7">
    <location>
        <begin position="555"/>
        <end position="577"/>
    </location>
</feature>
<dbReference type="EMBL" id="JARQZJ010000042">
    <property type="protein sequence ID" value="KAK9877558.1"/>
    <property type="molecule type" value="Genomic_DNA"/>
</dbReference>
<dbReference type="AlphaFoldDB" id="A0AAW1U8Z7"/>
<name>A0AAW1U8Z7_9CUCU</name>
<feature type="transmembrane region" description="Helical" evidence="7">
    <location>
        <begin position="704"/>
        <end position="726"/>
    </location>
</feature>
<dbReference type="InterPro" id="IPR000742">
    <property type="entry name" value="EGF"/>
</dbReference>
<feature type="transmembrane region" description="Helical" evidence="7">
    <location>
        <begin position="584"/>
        <end position="603"/>
    </location>
</feature>
<evidence type="ECO:0000256" key="3">
    <source>
        <dbReference type="ARBA" id="ARBA00022475"/>
    </source>
</evidence>
<evidence type="ECO:0000313" key="10">
    <source>
        <dbReference type="EMBL" id="KAK9877558.1"/>
    </source>
</evidence>
<keyword evidence="3" id="KW-1003">Cell membrane</keyword>
<dbReference type="Pfam" id="PF12036">
    <property type="entry name" value="DUF3522"/>
    <property type="match status" value="1"/>
</dbReference>
<dbReference type="PANTHER" id="PTHR14319:SF3">
    <property type="entry name" value="TRANSMEMBRANE PROTEIN-LIKE PROTEIN"/>
    <property type="match status" value="1"/>
</dbReference>
<proteinExistence type="inferred from homology"/>
<organism evidence="10 11">
    <name type="scientific">Henosepilachna vigintioctopunctata</name>
    <dbReference type="NCBI Taxonomy" id="420089"/>
    <lineage>
        <taxon>Eukaryota</taxon>
        <taxon>Metazoa</taxon>
        <taxon>Ecdysozoa</taxon>
        <taxon>Arthropoda</taxon>
        <taxon>Hexapoda</taxon>
        <taxon>Insecta</taxon>
        <taxon>Pterygota</taxon>
        <taxon>Neoptera</taxon>
        <taxon>Endopterygota</taxon>
        <taxon>Coleoptera</taxon>
        <taxon>Polyphaga</taxon>
        <taxon>Cucujiformia</taxon>
        <taxon>Coccinelloidea</taxon>
        <taxon>Coccinellidae</taxon>
        <taxon>Epilachninae</taxon>
        <taxon>Epilachnini</taxon>
        <taxon>Henosepilachna</taxon>
    </lineage>
</organism>
<feature type="signal peptide" evidence="8">
    <location>
        <begin position="1"/>
        <end position="22"/>
    </location>
</feature>
<evidence type="ECO:0000313" key="11">
    <source>
        <dbReference type="Proteomes" id="UP001431783"/>
    </source>
</evidence>
<feature type="transmembrane region" description="Helical" evidence="7">
    <location>
        <begin position="732"/>
        <end position="751"/>
    </location>
</feature>
<evidence type="ECO:0000256" key="2">
    <source>
        <dbReference type="ARBA" id="ARBA00005542"/>
    </source>
</evidence>
<dbReference type="PANTHER" id="PTHR14319">
    <property type="entry name" value="FIVE-SPAN TRANSMEMBRANE PROTEIN M83"/>
    <property type="match status" value="1"/>
</dbReference>
<feature type="domain" description="EGF-like" evidence="9">
    <location>
        <begin position="535"/>
        <end position="546"/>
    </location>
</feature>
<dbReference type="PROSITE" id="PS00022">
    <property type="entry name" value="EGF_1"/>
    <property type="match status" value="1"/>
</dbReference>
<feature type="transmembrane region" description="Helical" evidence="7">
    <location>
        <begin position="647"/>
        <end position="664"/>
    </location>
</feature>
<sequence length="763" mass="86906">MNSSHKMLKLFIILSICCYSFCEHTNLILLAKKRSGFLENYKGYGDLAVSQIEIPPLTVFVSFKISAEPFDLSYFGCDPEEVNVYVKRGSIPVLNPDNSKFPEKVRNITKSELHELHLVTNKEYSFINITTPEPGIYYFVSFFPYIDPDQVAVKPTGLSKHCTGFINIISYISIAHQITLLTNNYSYQIFSKTDKHSYYEFYMSPSIKEVHLNVGNINNSDVSTNITVRLGCESLPSINKYIYSKTINVLDKNIIIPFWLNIPGRYYLQFEFIEKQGSETSVQFSLDSLTINETLHRKNINSFARSKIDPVVYKTAVIDFYEDKFSKIVEPYLSYNLIKESSSESFLYTYNINHENEKEFMVPIPLNLTSDYFSVLKFQLQDVIDVGGTFQLSMDFHPTKNQEGHIELYSETIDHIIIGCISQNVYQIPTLPQHCSDNGIETIAPVVINNTVNNSTVFIPYPESGMWKCLIDCKSEVARTASCANCNCVNCETSKKSCNSTIMFDLSSLLCVKGTCGANGRCQLNLADGYIISACRCRNKYRGIACNDDSKATPFWKIIVAQVLLISSNLIMLPCVYVAIRRKYYPEAIMYSFVLLFSSFYHACDVGDYSIQFCLTTHASLQFGDFFSALLSIWGTMLAISDLDVRYRSTLYVLAAILVSYCTVIDKRGVWIFLLVTIPGLLIIIISWYLKYRKSGKQFIKKTYLKYYFSSGSIVMLIGIIIFGYFQTNGNYMYLHSLWHCIAGIAVLAILPRKDTFSPMENL</sequence>
<keyword evidence="8" id="KW-0732">Signal</keyword>
<dbReference type="Proteomes" id="UP001431783">
    <property type="component" value="Unassembled WGS sequence"/>
</dbReference>
<gene>
    <name evidence="10" type="ORF">WA026_018664</name>
</gene>
<keyword evidence="4 7" id="KW-0812">Transmembrane</keyword>
<protein>
    <recommendedName>
        <fullName evidence="9">EGF-like domain-containing protein</fullName>
    </recommendedName>
</protein>
<evidence type="ECO:0000256" key="5">
    <source>
        <dbReference type="ARBA" id="ARBA00022989"/>
    </source>
</evidence>
<accession>A0AAW1U8Z7</accession>
<keyword evidence="6 7" id="KW-0472">Membrane</keyword>
<keyword evidence="5 7" id="KW-1133">Transmembrane helix</keyword>
<reference evidence="10 11" key="1">
    <citation type="submission" date="2023-03" db="EMBL/GenBank/DDBJ databases">
        <title>Genome insight into feeding habits of ladybird beetles.</title>
        <authorList>
            <person name="Li H.-S."/>
            <person name="Huang Y.-H."/>
            <person name="Pang H."/>
        </authorList>
    </citation>
    <scope>NUCLEOTIDE SEQUENCE [LARGE SCALE GENOMIC DNA]</scope>
    <source>
        <strain evidence="10">SYSU_2023b</strain>
        <tissue evidence="10">Whole body</tissue>
    </source>
</reference>
<evidence type="ECO:0000256" key="8">
    <source>
        <dbReference type="SAM" id="SignalP"/>
    </source>
</evidence>
<keyword evidence="11" id="KW-1185">Reference proteome</keyword>
<evidence type="ECO:0000256" key="1">
    <source>
        <dbReference type="ARBA" id="ARBA00004651"/>
    </source>
</evidence>
<evidence type="ECO:0000256" key="4">
    <source>
        <dbReference type="ARBA" id="ARBA00022692"/>
    </source>
</evidence>
<feature type="chain" id="PRO_5043878496" description="EGF-like domain-containing protein" evidence="8">
    <location>
        <begin position="23"/>
        <end position="763"/>
    </location>
</feature>
<evidence type="ECO:0000256" key="7">
    <source>
        <dbReference type="SAM" id="Phobius"/>
    </source>
</evidence>
<feature type="transmembrane region" description="Helical" evidence="7">
    <location>
        <begin position="670"/>
        <end position="692"/>
    </location>
</feature>
<evidence type="ECO:0000256" key="6">
    <source>
        <dbReference type="ARBA" id="ARBA00023136"/>
    </source>
</evidence>
<comment type="similarity">
    <text evidence="2">Belongs to the TMEM8 family.</text>
</comment>
<dbReference type="InterPro" id="IPR021910">
    <property type="entry name" value="NGX6/PGAP6/MYMK"/>
</dbReference>
<feature type="transmembrane region" description="Helical" evidence="7">
    <location>
        <begin position="623"/>
        <end position="640"/>
    </location>
</feature>
<comment type="caution">
    <text evidence="10">The sequence shown here is derived from an EMBL/GenBank/DDBJ whole genome shotgun (WGS) entry which is preliminary data.</text>
</comment>